<reference evidence="1 2" key="1">
    <citation type="submission" date="2018-11" db="EMBL/GenBank/DDBJ databases">
        <authorList>
            <consortium name="Pathogen Informatics"/>
        </authorList>
    </citation>
    <scope>NUCLEOTIDE SEQUENCE [LARGE SCALE GENOMIC DNA]</scope>
    <source>
        <strain>Denwood</strain>
        <strain evidence="2">Zambia</strain>
    </source>
</reference>
<evidence type="ECO:0000313" key="1">
    <source>
        <dbReference type="EMBL" id="VDP82989.1"/>
    </source>
</evidence>
<gene>
    <name evidence="1" type="ORF">SMTD_LOCUS20632</name>
</gene>
<name>A0A183Q1Z6_9TREM</name>
<organism evidence="1 2">
    <name type="scientific">Schistosoma mattheei</name>
    <dbReference type="NCBI Taxonomy" id="31246"/>
    <lineage>
        <taxon>Eukaryota</taxon>
        <taxon>Metazoa</taxon>
        <taxon>Spiralia</taxon>
        <taxon>Lophotrochozoa</taxon>
        <taxon>Platyhelminthes</taxon>
        <taxon>Trematoda</taxon>
        <taxon>Digenea</taxon>
        <taxon>Strigeidida</taxon>
        <taxon>Schistosomatoidea</taxon>
        <taxon>Schistosomatidae</taxon>
        <taxon>Schistosoma</taxon>
    </lineage>
</organism>
<sequence length="151" mass="17247">MMQVDELDFADDLTLLLHTQQQMQEKTTSVAEAPAVVGLNIHKGKSKIFRYNTTRTKQITLDEEALENVNTYTYLDSITNDHGGSDIDVKARNDKPRAAYLKVNNIWNSKQMSVNQHQGQNFQYKCQNSSTVWSGKLQNNESHHPQDTSVY</sequence>
<dbReference type="PANTHER" id="PTHR47027:SF25">
    <property type="entry name" value="REVERSE TRANSCRIPTASE DOMAIN-CONTAINING PROTEIN"/>
    <property type="match status" value="1"/>
</dbReference>
<accession>A0A183Q1Z6</accession>
<dbReference type="AlphaFoldDB" id="A0A183Q1Z6"/>
<proteinExistence type="predicted"/>
<evidence type="ECO:0000313" key="2">
    <source>
        <dbReference type="Proteomes" id="UP000269396"/>
    </source>
</evidence>
<dbReference type="Proteomes" id="UP000269396">
    <property type="component" value="Unassembled WGS sequence"/>
</dbReference>
<dbReference type="EMBL" id="UZAL01044966">
    <property type="protein sequence ID" value="VDP82989.1"/>
    <property type="molecule type" value="Genomic_DNA"/>
</dbReference>
<dbReference type="PANTHER" id="PTHR47027">
    <property type="entry name" value="REVERSE TRANSCRIPTASE DOMAIN-CONTAINING PROTEIN"/>
    <property type="match status" value="1"/>
</dbReference>
<keyword evidence="2" id="KW-1185">Reference proteome</keyword>
<protein>
    <submittedName>
        <fullName evidence="1">Uncharacterized protein</fullName>
    </submittedName>
</protein>